<keyword evidence="2" id="KW-1185">Reference proteome</keyword>
<proteinExistence type="predicted"/>
<sequence length="71" mass="7868">MMGLGPIVNNETLCSSFAYKNVSIKCCSSIWSNYIQRNSLPLLNFSKHKDNKILYVAALCILVLLLQGCDG</sequence>
<dbReference type="Proteomes" id="UP001177021">
    <property type="component" value="Unassembled WGS sequence"/>
</dbReference>
<protein>
    <submittedName>
        <fullName evidence="1">Uncharacterized protein</fullName>
    </submittedName>
</protein>
<comment type="caution">
    <text evidence="1">The sequence shown here is derived from an EMBL/GenBank/DDBJ whole genome shotgun (WGS) entry which is preliminary data.</text>
</comment>
<dbReference type="EMBL" id="CASHSV030000311">
    <property type="protein sequence ID" value="CAJ2660293.1"/>
    <property type="molecule type" value="Genomic_DNA"/>
</dbReference>
<evidence type="ECO:0000313" key="2">
    <source>
        <dbReference type="Proteomes" id="UP001177021"/>
    </source>
</evidence>
<organism evidence="1 2">
    <name type="scientific">Trifolium pratense</name>
    <name type="common">Red clover</name>
    <dbReference type="NCBI Taxonomy" id="57577"/>
    <lineage>
        <taxon>Eukaryota</taxon>
        <taxon>Viridiplantae</taxon>
        <taxon>Streptophyta</taxon>
        <taxon>Embryophyta</taxon>
        <taxon>Tracheophyta</taxon>
        <taxon>Spermatophyta</taxon>
        <taxon>Magnoliopsida</taxon>
        <taxon>eudicotyledons</taxon>
        <taxon>Gunneridae</taxon>
        <taxon>Pentapetalae</taxon>
        <taxon>rosids</taxon>
        <taxon>fabids</taxon>
        <taxon>Fabales</taxon>
        <taxon>Fabaceae</taxon>
        <taxon>Papilionoideae</taxon>
        <taxon>50 kb inversion clade</taxon>
        <taxon>NPAAA clade</taxon>
        <taxon>Hologalegina</taxon>
        <taxon>IRL clade</taxon>
        <taxon>Trifolieae</taxon>
        <taxon>Trifolium</taxon>
    </lineage>
</organism>
<evidence type="ECO:0000313" key="1">
    <source>
        <dbReference type="EMBL" id="CAJ2660293.1"/>
    </source>
</evidence>
<accession>A0ACB0KUX9</accession>
<name>A0ACB0KUX9_TRIPR</name>
<gene>
    <name evidence="1" type="ORF">MILVUS5_LOCUS26279</name>
</gene>
<reference evidence="1" key="1">
    <citation type="submission" date="2023-10" db="EMBL/GenBank/DDBJ databases">
        <authorList>
            <person name="Rodriguez Cubillos JULIANA M."/>
            <person name="De Vega J."/>
        </authorList>
    </citation>
    <scope>NUCLEOTIDE SEQUENCE</scope>
</reference>